<sequence>MPSRLKAVYQFACHGEALTVLGVAPTGTAAPTWQAGRSPQPRASEGGSEGKAGYGPAPSASCRLTGSSADTAERAPVRPWAGGRKARSLRPHSCGARLRLLFGLSEALASEDLAALKFLSLEHVSLRKQEAIREPQAFFLALQEQGLLAEDDLAFLKELLFRIHRIDLLSEHLGSSRQEMERELRVPGRAKVSPFRHLLFQLSENISRDELKSFKFLLRKELPKCKLDDETTMIDILIEMEKKGILGEDNLSTLKTNCEKLDKTLLKKIEEYELNSTEEMIITEAHMGQTGFSEVEDRLWASQIAHDSPGTQKEFCQLGDVYKMNSQPRGICLILNNHNFERARTEVSKLKMMKDRNGTDADAEALRKVFTKLHFEVEEYKDLTAEEIRHTVKTYQMMDHMNKDCFVCCILSHGDKGIIFGTDGQEIPIQELTTSFTGLKCFSLAGKPKVFFIQACQGDAFQRGITIETDSGELDSSVEADARFQLECIPDEADFLLGMATMKDYVSYRSPTQGTWYIQSLCQHLENSCPRGEDILSILTAVNHETKFLERLYFGP</sequence>
<dbReference type="InterPro" id="IPR001309">
    <property type="entry name" value="Pept_C14_p20"/>
</dbReference>
<dbReference type="FunFam" id="3.40.50.1460:FF:000008">
    <property type="entry name" value="caspase-8 isoform X1"/>
    <property type="match status" value="1"/>
</dbReference>
<keyword evidence="11" id="KW-0865">Zymogen</keyword>
<dbReference type="PANTHER" id="PTHR48169:SF7">
    <property type="entry name" value="CASPASE 10"/>
    <property type="match status" value="1"/>
</dbReference>
<dbReference type="GO" id="GO:0005634">
    <property type="term" value="C:nucleus"/>
    <property type="evidence" value="ECO:0007669"/>
    <property type="project" value="UniProtKB-SubCell"/>
</dbReference>
<evidence type="ECO:0000256" key="14">
    <source>
        <dbReference type="ARBA" id="ARBA00066479"/>
    </source>
</evidence>
<dbReference type="GO" id="GO:0006508">
    <property type="term" value="P:proteolysis"/>
    <property type="evidence" value="ECO:0007669"/>
    <property type="project" value="UniProtKB-KW"/>
</dbReference>
<keyword evidence="5" id="KW-0597">Phosphoprotein</keyword>
<dbReference type="GO" id="GO:0051604">
    <property type="term" value="P:protein maturation"/>
    <property type="evidence" value="ECO:0007669"/>
    <property type="project" value="UniProtKB-ARBA"/>
</dbReference>
<feature type="domain" description="Caspase family p10" evidence="19">
    <location>
        <begin position="489"/>
        <end position="526"/>
    </location>
</feature>
<comment type="subcellular location">
    <subcellularLocation>
        <location evidence="2">Cytoplasm</location>
    </subcellularLocation>
    <subcellularLocation>
        <location evidence="1">Nucleus</location>
    </subcellularLocation>
</comment>
<evidence type="ECO:0000256" key="12">
    <source>
        <dbReference type="ARBA" id="ARBA00023242"/>
    </source>
</evidence>
<dbReference type="InterPro" id="IPR033139">
    <property type="entry name" value="Caspase_cys_AS"/>
</dbReference>
<evidence type="ECO:0000256" key="3">
    <source>
        <dbReference type="ARBA" id="ARBA00010134"/>
    </source>
</evidence>
<dbReference type="PROSITE" id="PS50168">
    <property type="entry name" value="DED"/>
    <property type="match status" value="2"/>
</dbReference>
<feature type="region of interest" description="Disordered" evidence="17">
    <location>
        <begin position="30"/>
        <end position="88"/>
    </location>
</feature>
<dbReference type="FunFam" id="1.10.533.10:FF:000016">
    <property type="entry name" value="CASP8 and FADD-like apoptosis regulator"/>
    <property type="match status" value="1"/>
</dbReference>
<dbReference type="PROSITE" id="PS50207">
    <property type="entry name" value="CASPASE_P10"/>
    <property type="match status" value="1"/>
</dbReference>
<organism evidence="21 22">
    <name type="scientific">Alligator sinensis</name>
    <name type="common">Chinese alligator</name>
    <dbReference type="NCBI Taxonomy" id="38654"/>
    <lineage>
        <taxon>Eukaryota</taxon>
        <taxon>Metazoa</taxon>
        <taxon>Chordata</taxon>
        <taxon>Craniata</taxon>
        <taxon>Vertebrata</taxon>
        <taxon>Euteleostomi</taxon>
        <taxon>Archelosauria</taxon>
        <taxon>Archosauria</taxon>
        <taxon>Crocodylia</taxon>
        <taxon>Alligatoridae</taxon>
        <taxon>Alligatorinae</taxon>
        <taxon>Alligator</taxon>
    </lineage>
</organism>
<dbReference type="InterPro" id="IPR016129">
    <property type="entry name" value="Caspase_his_AS"/>
</dbReference>
<dbReference type="Gene3D" id="3.40.50.1460">
    <property type="match status" value="1"/>
</dbReference>
<dbReference type="AlphaFoldDB" id="A0A3Q0GIH6"/>
<dbReference type="CDD" id="cd08333">
    <property type="entry name" value="DED_Caspase_8_r1"/>
    <property type="match status" value="1"/>
</dbReference>
<dbReference type="GeneID" id="102384848"/>
<evidence type="ECO:0000259" key="20">
    <source>
        <dbReference type="PROSITE" id="PS50208"/>
    </source>
</evidence>
<evidence type="ECO:0000256" key="13">
    <source>
        <dbReference type="ARBA" id="ARBA00051626"/>
    </source>
</evidence>
<evidence type="ECO:0000256" key="7">
    <source>
        <dbReference type="ARBA" id="ARBA00022703"/>
    </source>
</evidence>
<dbReference type="InterPro" id="IPR033170">
    <property type="entry name" value="Caspase-8_DED1"/>
</dbReference>
<keyword evidence="6" id="KW-0645">Protease</keyword>
<dbReference type="PROSITE" id="PS01121">
    <property type="entry name" value="CASPASE_HIS"/>
    <property type="match status" value="1"/>
</dbReference>
<dbReference type="Proteomes" id="UP000189705">
    <property type="component" value="Unplaced"/>
</dbReference>
<dbReference type="PROSITE" id="PS01122">
    <property type="entry name" value="CASPASE_CYS"/>
    <property type="match status" value="1"/>
</dbReference>
<dbReference type="STRING" id="38654.A0A3Q0GIH6"/>
<gene>
    <name evidence="22" type="primary">LOC102384848</name>
</gene>
<keyword evidence="8" id="KW-0677">Repeat</keyword>
<dbReference type="SMART" id="SM00031">
    <property type="entry name" value="DED"/>
    <property type="match status" value="2"/>
</dbReference>
<evidence type="ECO:0000256" key="5">
    <source>
        <dbReference type="ARBA" id="ARBA00022553"/>
    </source>
</evidence>
<dbReference type="PRINTS" id="PR00376">
    <property type="entry name" value="IL1BCENZYME"/>
</dbReference>
<evidence type="ECO:0000256" key="8">
    <source>
        <dbReference type="ARBA" id="ARBA00022737"/>
    </source>
</evidence>
<dbReference type="InterPro" id="IPR011029">
    <property type="entry name" value="DEATH-like_dom_sf"/>
</dbReference>
<feature type="domain" description="Caspase family p20" evidence="20">
    <location>
        <begin position="328"/>
        <end position="460"/>
    </location>
</feature>
<evidence type="ECO:0000256" key="15">
    <source>
        <dbReference type="ARBA" id="ARBA00068172"/>
    </source>
</evidence>
<keyword evidence="21" id="KW-1185">Reference proteome</keyword>
<dbReference type="SMART" id="SM00115">
    <property type="entry name" value="CASc"/>
    <property type="match status" value="1"/>
</dbReference>
<dbReference type="InterPro" id="IPR011600">
    <property type="entry name" value="Pept_C14_caspase"/>
</dbReference>
<evidence type="ECO:0000256" key="17">
    <source>
        <dbReference type="SAM" id="MobiDB-lite"/>
    </source>
</evidence>
<dbReference type="CDD" id="cd00032">
    <property type="entry name" value="CASc"/>
    <property type="match status" value="1"/>
</dbReference>
<dbReference type="GO" id="GO:0005886">
    <property type="term" value="C:plasma membrane"/>
    <property type="evidence" value="ECO:0007669"/>
    <property type="project" value="UniProtKB-ARBA"/>
</dbReference>
<dbReference type="GO" id="GO:0043065">
    <property type="term" value="P:positive regulation of apoptotic process"/>
    <property type="evidence" value="ECO:0007669"/>
    <property type="project" value="UniProtKB-ARBA"/>
</dbReference>
<keyword evidence="10" id="KW-0788">Thiol protease</keyword>
<dbReference type="KEGG" id="asn:102384848"/>
<evidence type="ECO:0000256" key="2">
    <source>
        <dbReference type="ARBA" id="ARBA00004496"/>
    </source>
</evidence>
<feature type="domain" description="DED" evidence="18">
    <location>
        <begin position="96"/>
        <end position="174"/>
    </location>
</feature>
<dbReference type="SUPFAM" id="SSF47986">
    <property type="entry name" value="DEATH domain"/>
    <property type="match status" value="2"/>
</dbReference>
<dbReference type="InParanoid" id="A0A3Q0GIH6"/>
<dbReference type="PROSITE" id="PS50208">
    <property type="entry name" value="CASPASE_P20"/>
    <property type="match status" value="1"/>
</dbReference>
<dbReference type="RefSeq" id="XP_025057988.1">
    <property type="nucleotide sequence ID" value="XM_025202203.1"/>
</dbReference>
<dbReference type="Pfam" id="PF00656">
    <property type="entry name" value="Peptidase_C14"/>
    <property type="match status" value="1"/>
</dbReference>
<evidence type="ECO:0000256" key="4">
    <source>
        <dbReference type="ARBA" id="ARBA00022490"/>
    </source>
</evidence>
<dbReference type="CDD" id="cd08813">
    <property type="entry name" value="DED_Caspase_8_r2"/>
    <property type="match status" value="1"/>
</dbReference>
<dbReference type="GO" id="GO:0006915">
    <property type="term" value="P:apoptotic process"/>
    <property type="evidence" value="ECO:0007669"/>
    <property type="project" value="UniProtKB-KW"/>
</dbReference>
<keyword evidence="12" id="KW-0539">Nucleus</keyword>
<dbReference type="Gene3D" id="1.10.533.10">
    <property type="entry name" value="Death Domain, Fas"/>
    <property type="match status" value="2"/>
</dbReference>
<reference evidence="22" key="1">
    <citation type="submission" date="2025-08" db="UniProtKB">
        <authorList>
            <consortium name="RefSeq"/>
        </authorList>
    </citation>
    <scope>IDENTIFICATION</scope>
</reference>
<evidence type="ECO:0000256" key="10">
    <source>
        <dbReference type="ARBA" id="ARBA00022807"/>
    </source>
</evidence>
<evidence type="ECO:0000259" key="18">
    <source>
        <dbReference type="PROSITE" id="PS50168"/>
    </source>
</evidence>
<evidence type="ECO:0000256" key="11">
    <source>
        <dbReference type="ARBA" id="ARBA00023145"/>
    </source>
</evidence>
<comment type="similarity">
    <text evidence="3 16">Belongs to the peptidase C14A family.</text>
</comment>
<evidence type="ECO:0000259" key="19">
    <source>
        <dbReference type="PROSITE" id="PS50207"/>
    </source>
</evidence>
<keyword evidence="9" id="KW-0378">Hydrolase</keyword>
<dbReference type="EC" id="3.4.22.61" evidence="14"/>
<keyword evidence="7" id="KW-0053">Apoptosis</keyword>
<evidence type="ECO:0000313" key="21">
    <source>
        <dbReference type="Proteomes" id="UP000189705"/>
    </source>
</evidence>
<evidence type="ECO:0000256" key="9">
    <source>
        <dbReference type="ARBA" id="ARBA00022801"/>
    </source>
</evidence>
<evidence type="ECO:0000313" key="22">
    <source>
        <dbReference type="RefSeq" id="XP_025057988.1"/>
    </source>
</evidence>
<dbReference type="GO" id="GO:0004197">
    <property type="term" value="F:cysteine-type endopeptidase activity"/>
    <property type="evidence" value="ECO:0007669"/>
    <property type="project" value="InterPro"/>
</dbReference>
<accession>A0A3Q0GIH6</accession>
<dbReference type="GO" id="GO:0005737">
    <property type="term" value="C:cytoplasm"/>
    <property type="evidence" value="ECO:0007669"/>
    <property type="project" value="UniProtKB-SubCell"/>
</dbReference>
<evidence type="ECO:0000256" key="1">
    <source>
        <dbReference type="ARBA" id="ARBA00004123"/>
    </source>
</evidence>
<proteinExistence type="inferred from homology"/>
<dbReference type="InterPro" id="IPR001875">
    <property type="entry name" value="DED_dom"/>
</dbReference>
<dbReference type="InterPro" id="IPR029030">
    <property type="entry name" value="Caspase-like_dom_sf"/>
</dbReference>
<name>A0A3Q0GIH6_ALLSI</name>
<protein>
    <recommendedName>
        <fullName evidence="15">Caspase-8</fullName>
        <ecNumber evidence="14">3.4.22.61</ecNumber>
    </recommendedName>
</protein>
<dbReference type="SUPFAM" id="SSF52129">
    <property type="entry name" value="Caspase-like"/>
    <property type="match status" value="1"/>
</dbReference>
<dbReference type="InterPro" id="IPR002138">
    <property type="entry name" value="Pept_C14_p10"/>
</dbReference>
<keyword evidence="4" id="KW-0963">Cytoplasm</keyword>
<dbReference type="GO" id="GO:0032991">
    <property type="term" value="C:protein-containing complex"/>
    <property type="evidence" value="ECO:0007669"/>
    <property type="project" value="UniProtKB-ARBA"/>
</dbReference>
<evidence type="ECO:0000256" key="6">
    <source>
        <dbReference type="ARBA" id="ARBA00022670"/>
    </source>
</evidence>
<dbReference type="PANTHER" id="PTHR48169">
    <property type="entry name" value="DED DOMAIN-CONTAINING PROTEIN"/>
    <property type="match status" value="1"/>
</dbReference>
<dbReference type="InterPro" id="IPR015917">
    <property type="entry name" value="Pept_C14A"/>
</dbReference>
<comment type="catalytic activity">
    <reaction evidence="13">
        <text>Strict requirement for Asp at position P1 and has a preferred cleavage sequence of (Leu/Asp/Val)-Glu-Thr-Asp-|-(Gly/Ser/Ala).</text>
        <dbReference type="EC" id="3.4.22.61"/>
    </reaction>
</comment>
<evidence type="ECO:0000256" key="16">
    <source>
        <dbReference type="RuleBase" id="RU003971"/>
    </source>
</evidence>
<dbReference type="Pfam" id="PF01335">
    <property type="entry name" value="DED"/>
    <property type="match status" value="2"/>
</dbReference>
<feature type="domain" description="DED" evidence="18">
    <location>
        <begin position="194"/>
        <end position="271"/>
    </location>
</feature>